<gene>
    <name evidence="2" type="ORF">S06H3_29297</name>
</gene>
<protein>
    <recommendedName>
        <fullName evidence="1">Glucosamine/galactosamine-6-phosphate isomerase domain-containing protein</fullName>
    </recommendedName>
</protein>
<sequence>VRRMKKCFRKDQLIVKVYENKNSMGKAAAEEAAKILVDAIKEKGKATFIAATGASQFEFLENLTSTSSIDWSKTTMFHLDEYVGIPETHPASFRKYLKERLINKVHPGNVYLIKGDTKSPELECERLTKIIKKKEIDVAFVGIGENGHLAFNDPPADFDTEKPYLVVELDDACRKQQLGEGWFKSFDEVPKRAISMSTNQIMKSKNIICTVPDKRKAQAVKNCLEEEISPLYPASILRKHPQVYFYLDKNSASLINK</sequence>
<dbReference type="GO" id="GO:0005737">
    <property type="term" value="C:cytoplasm"/>
    <property type="evidence" value="ECO:0007669"/>
    <property type="project" value="TreeGrafter"/>
</dbReference>
<dbReference type="PANTHER" id="PTHR11280">
    <property type="entry name" value="GLUCOSAMINE-6-PHOSPHATE ISOMERASE"/>
    <property type="match status" value="1"/>
</dbReference>
<dbReference type="Pfam" id="PF01182">
    <property type="entry name" value="Glucosamine_iso"/>
    <property type="match status" value="1"/>
</dbReference>
<dbReference type="Gene3D" id="3.40.50.1360">
    <property type="match status" value="1"/>
</dbReference>
<dbReference type="PANTHER" id="PTHR11280:SF6">
    <property type="entry name" value="GLUCOSAMINE-6-PHOSPHATE ISOMERASE NAGB"/>
    <property type="match status" value="1"/>
</dbReference>
<reference evidence="2" key="1">
    <citation type="journal article" date="2014" name="Front. Microbiol.">
        <title>High frequency of phylogenetically diverse reductive dehalogenase-homologous genes in deep subseafloor sedimentary metagenomes.</title>
        <authorList>
            <person name="Kawai M."/>
            <person name="Futagami T."/>
            <person name="Toyoda A."/>
            <person name="Takaki Y."/>
            <person name="Nishi S."/>
            <person name="Hori S."/>
            <person name="Arai W."/>
            <person name="Tsubouchi T."/>
            <person name="Morono Y."/>
            <person name="Uchiyama I."/>
            <person name="Ito T."/>
            <person name="Fujiyama A."/>
            <person name="Inagaki F."/>
            <person name="Takami H."/>
        </authorList>
    </citation>
    <scope>NUCLEOTIDE SEQUENCE</scope>
    <source>
        <strain evidence="2">Expedition CK06-06</strain>
    </source>
</reference>
<evidence type="ECO:0000313" key="2">
    <source>
        <dbReference type="EMBL" id="GAI20225.1"/>
    </source>
</evidence>
<dbReference type="GO" id="GO:0042802">
    <property type="term" value="F:identical protein binding"/>
    <property type="evidence" value="ECO:0007669"/>
    <property type="project" value="TreeGrafter"/>
</dbReference>
<dbReference type="GO" id="GO:0006046">
    <property type="term" value="P:N-acetylglucosamine catabolic process"/>
    <property type="evidence" value="ECO:0007669"/>
    <property type="project" value="TreeGrafter"/>
</dbReference>
<dbReference type="InterPro" id="IPR004547">
    <property type="entry name" value="Glucosamine6P_isomerase"/>
</dbReference>
<dbReference type="GO" id="GO:0006043">
    <property type="term" value="P:glucosamine catabolic process"/>
    <property type="evidence" value="ECO:0007669"/>
    <property type="project" value="TreeGrafter"/>
</dbReference>
<proteinExistence type="predicted"/>
<accession>X1N018</accession>
<dbReference type="AlphaFoldDB" id="X1N018"/>
<dbReference type="GO" id="GO:0004342">
    <property type="term" value="F:glucosamine-6-phosphate deaminase activity"/>
    <property type="evidence" value="ECO:0007669"/>
    <property type="project" value="InterPro"/>
</dbReference>
<evidence type="ECO:0000259" key="1">
    <source>
        <dbReference type="Pfam" id="PF01182"/>
    </source>
</evidence>
<dbReference type="InterPro" id="IPR006148">
    <property type="entry name" value="Glc/Gal-6P_isomerase"/>
</dbReference>
<feature type="non-terminal residue" evidence="2">
    <location>
        <position position="1"/>
    </location>
</feature>
<dbReference type="GO" id="GO:0019262">
    <property type="term" value="P:N-acetylneuraminate catabolic process"/>
    <property type="evidence" value="ECO:0007669"/>
    <property type="project" value="TreeGrafter"/>
</dbReference>
<dbReference type="CDD" id="cd01399">
    <property type="entry name" value="GlcN6P_deaminase"/>
    <property type="match status" value="1"/>
</dbReference>
<dbReference type="InterPro" id="IPR037171">
    <property type="entry name" value="NagB/RpiA_transferase-like"/>
</dbReference>
<organism evidence="2">
    <name type="scientific">marine sediment metagenome</name>
    <dbReference type="NCBI Taxonomy" id="412755"/>
    <lineage>
        <taxon>unclassified sequences</taxon>
        <taxon>metagenomes</taxon>
        <taxon>ecological metagenomes</taxon>
    </lineage>
</organism>
<dbReference type="EMBL" id="BARV01017159">
    <property type="protein sequence ID" value="GAI20225.1"/>
    <property type="molecule type" value="Genomic_DNA"/>
</dbReference>
<feature type="domain" description="Glucosamine/galactosamine-6-phosphate isomerase" evidence="1">
    <location>
        <begin position="20"/>
        <end position="241"/>
    </location>
</feature>
<name>X1N018_9ZZZZ</name>
<dbReference type="SUPFAM" id="SSF100950">
    <property type="entry name" value="NagB/RpiA/CoA transferase-like"/>
    <property type="match status" value="1"/>
</dbReference>
<comment type="caution">
    <text evidence="2">The sequence shown here is derived from an EMBL/GenBank/DDBJ whole genome shotgun (WGS) entry which is preliminary data.</text>
</comment>
<dbReference type="GO" id="GO:0005975">
    <property type="term" value="P:carbohydrate metabolic process"/>
    <property type="evidence" value="ECO:0007669"/>
    <property type="project" value="InterPro"/>
</dbReference>